<dbReference type="AlphaFoldDB" id="A0A7R9ES94"/>
<proteinExistence type="predicted"/>
<evidence type="ECO:0000313" key="1">
    <source>
        <dbReference type="EMBL" id="CAD7440436.1"/>
    </source>
</evidence>
<protein>
    <submittedName>
        <fullName evidence="1">Uncharacterized protein</fullName>
    </submittedName>
</protein>
<sequence length="239" mass="26662">MGVACGFPFTTVKVTGPQESVIASDRTGIQIHARRAAGVKKPVAKTDMLGGQLPRLTLDLEGKNLWQRRICYRKCAHICVEGVRKTTLSTPNWNSNPDLLVTENPIQHKSDALDDVTTEATLSRLAPTSENWMVATAPYLILPLTITNSSVIFRCFQNVQYELLLQKEALQTRATRDVRDLYELLLQKEALENRLGQHEVVRKSNRSPSLRLRFGRRADPSIAAAAFADHSSIEVPSEN</sequence>
<accession>A0A7R9ES94</accession>
<name>A0A7R9ES94_9NEOP</name>
<gene>
    <name evidence="1" type="ORF">TBIB3V08_LOCUS2949</name>
</gene>
<reference evidence="1" key="1">
    <citation type="submission" date="2020-11" db="EMBL/GenBank/DDBJ databases">
        <authorList>
            <person name="Tran Van P."/>
        </authorList>
    </citation>
    <scope>NUCLEOTIDE SEQUENCE</scope>
</reference>
<dbReference type="EMBL" id="OD564974">
    <property type="protein sequence ID" value="CAD7440436.1"/>
    <property type="molecule type" value="Genomic_DNA"/>
</dbReference>
<organism evidence="1">
    <name type="scientific">Timema bartmani</name>
    <dbReference type="NCBI Taxonomy" id="61472"/>
    <lineage>
        <taxon>Eukaryota</taxon>
        <taxon>Metazoa</taxon>
        <taxon>Ecdysozoa</taxon>
        <taxon>Arthropoda</taxon>
        <taxon>Hexapoda</taxon>
        <taxon>Insecta</taxon>
        <taxon>Pterygota</taxon>
        <taxon>Neoptera</taxon>
        <taxon>Polyneoptera</taxon>
        <taxon>Phasmatodea</taxon>
        <taxon>Timematodea</taxon>
        <taxon>Timematoidea</taxon>
        <taxon>Timematidae</taxon>
        <taxon>Timema</taxon>
    </lineage>
</organism>